<sequence length="607" mass="66799">MTPGTTFHRMPWSEFDALARLEGDTSMVRRLCRAERSRRKLLLYGLMEAAEKSPELLGPMPKLDAVSELFARVEHTSPKTFERLLSHPYTGSWAGYTTRLLRDGIDGVCPLWVHLGHLHAIAAAAAIRAGLSFDIVVPMWDGHAVLPSLGVARLPFFAPFSVAEVRSDGRTCTVTTEAAVVHLPDSSQLDGPGWWGVRECGAVAGRNRFSVRLDDLDPYRGLYEPVPPQRLEDEEVDAWRRLLDEAWQLLTKAVPDLARTLAVGLNSLVPKPRVPFRSLSASTGEAFGSAVVGRPPDGAELAATLVHEFQHIVLGGILHLVPLYDTDPRERVYVAWRDDPRPLSGALQGVYAFFGVTAFWRSLAATRTGALARRAMFEFAYWRAQTWHTLVALRDDETLTEAGRRFLTGTADVLEVWQHDPVPDDVAALVAAAIADHRAGWRIRHLRPDPGVVRDLAEAWRNGRSRPPVTAVQTDLPPTPVPDGTWPRSRAVLVRLSLTGADLSEEWQTVPDATEADFAYASGRFVDAVRGYRVELRADPDRPASLVGLGLALAATGSHPASRSLLHCPELVRAVHRVLRHTAHQVPTPESLASWIGQLVFGPMAPT</sequence>
<dbReference type="NCBIfam" id="TIGR04267">
    <property type="entry name" value="mod_HExxH"/>
    <property type="match status" value="1"/>
</dbReference>
<dbReference type="EMBL" id="JBHRZI010000011">
    <property type="protein sequence ID" value="MFC3891913.1"/>
    <property type="molecule type" value="Genomic_DNA"/>
</dbReference>
<dbReference type="Proteomes" id="UP001595690">
    <property type="component" value="Unassembled WGS sequence"/>
</dbReference>
<evidence type="ECO:0000313" key="1">
    <source>
        <dbReference type="EMBL" id="MFC3891913.1"/>
    </source>
</evidence>
<evidence type="ECO:0000313" key="2">
    <source>
        <dbReference type="Proteomes" id="UP001595690"/>
    </source>
</evidence>
<comment type="caution">
    <text evidence="1">The sequence shown here is derived from an EMBL/GenBank/DDBJ whole genome shotgun (WGS) entry which is preliminary data.</text>
</comment>
<gene>
    <name evidence="1" type="ORF">ACFOWZ_10540</name>
</gene>
<dbReference type="RefSeq" id="WP_382371552.1">
    <property type="nucleotide sequence ID" value="NZ_JBHRZI010000011.1"/>
</dbReference>
<dbReference type="InterPro" id="IPR026337">
    <property type="entry name" value="AKG_HExxH"/>
</dbReference>
<keyword evidence="2" id="KW-1185">Reference proteome</keyword>
<organism evidence="1 2">
    <name type="scientific">Lentzea rhizosphaerae</name>
    <dbReference type="NCBI Taxonomy" id="2041025"/>
    <lineage>
        <taxon>Bacteria</taxon>
        <taxon>Bacillati</taxon>
        <taxon>Actinomycetota</taxon>
        <taxon>Actinomycetes</taxon>
        <taxon>Pseudonocardiales</taxon>
        <taxon>Pseudonocardiaceae</taxon>
        <taxon>Lentzea</taxon>
    </lineage>
</organism>
<accession>A0ABV8BNL8</accession>
<protein>
    <submittedName>
        <fullName evidence="1">HEXXH motif domain-containing protein</fullName>
    </submittedName>
</protein>
<name>A0ABV8BNL8_9PSEU</name>
<reference evidence="2" key="1">
    <citation type="journal article" date="2019" name="Int. J. Syst. Evol. Microbiol.">
        <title>The Global Catalogue of Microorganisms (GCM) 10K type strain sequencing project: providing services to taxonomists for standard genome sequencing and annotation.</title>
        <authorList>
            <consortium name="The Broad Institute Genomics Platform"/>
            <consortium name="The Broad Institute Genome Sequencing Center for Infectious Disease"/>
            <person name="Wu L."/>
            <person name="Ma J."/>
        </authorList>
    </citation>
    <scope>NUCLEOTIDE SEQUENCE [LARGE SCALE GENOMIC DNA]</scope>
    <source>
        <strain evidence="2">CGMCC 4.7405</strain>
    </source>
</reference>
<proteinExistence type="predicted"/>